<evidence type="ECO:0000313" key="2">
    <source>
        <dbReference type="WBParaSite" id="nRc.2.0.1.t36632-RA"/>
    </source>
</evidence>
<dbReference type="Proteomes" id="UP000887565">
    <property type="component" value="Unplaced"/>
</dbReference>
<protein>
    <submittedName>
        <fullName evidence="2">Uncharacterized protein</fullName>
    </submittedName>
</protein>
<keyword evidence="1" id="KW-1185">Reference proteome</keyword>
<name>A0A915KD43_ROMCU</name>
<reference evidence="2" key="1">
    <citation type="submission" date="2022-11" db="UniProtKB">
        <authorList>
            <consortium name="WormBaseParasite"/>
        </authorList>
    </citation>
    <scope>IDENTIFICATION</scope>
</reference>
<sequence>MKRPPYGDRFQSCWGLLSRGFIPLAKITLLTKGLDIRTEGRPVVPTGYKPRGTFSTKVSSEKVIMVCLNNGSNHGSPNDNLLGLACPFLKDVIQHVVAINIIQITIGLSSDDIGSLLWKSMTRPLHGWTLQRRPIFGDCRAVAIRKGDASMMLMSSLMARNVSPKALATVGGGFAAATGCCWAIAASV</sequence>
<dbReference type="WBParaSite" id="nRc.2.0.1.t36632-RA">
    <property type="protein sequence ID" value="nRc.2.0.1.t36632-RA"/>
    <property type="gene ID" value="nRc.2.0.1.g36632"/>
</dbReference>
<evidence type="ECO:0000313" key="1">
    <source>
        <dbReference type="Proteomes" id="UP000887565"/>
    </source>
</evidence>
<dbReference type="AlphaFoldDB" id="A0A915KD43"/>
<proteinExistence type="predicted"/>
<organism evidence="1 2">
    <name type="scientific">Romanomermis culicivorax</name>
    <name type="common">Nematode worm</name>
    <dbReference type="NCBI Taxonomy" id="13658"/>
    <lineage>
        <taxon>Eukaryota</taxon>
        <taxon>Metazoa</taxon>
        <taxon>Ecdysozoa</taxon>
        <taxon>Nematoda</taxon>
        <taxon>Enoplea</taxon>
        <taxon>Dorylaimia</taxon>
        <taxon>Mermithida</taxon>
        <taxon>Mermithoidea</taxon>
        <taxon>Mermithidae</taxon>
        <taxon>Romanomermis</taxon>
    </lineage>
</organism>
<accession>A0A915KD43</accession>